<keyword evidence="7" id="KW-1185">Reference proteome</keyword>
<evidence type="ECO:0000259" key="6">
    <source>
        <dbReference type="PROSITE" id="PS50041"/>
    </source>
</evidence>
<reference evidence="8 9" key="1">
    <citation type="submission" date="2025-04" db="UniProtKB">
        <authorList>
            <consortium name="RefSeq"/>
        </authorList>
    </citation>
    <scope>IDENTIFICATION</scope>
</reference>
<dbReference type="RefSeq" id="XP_042566494.1">
    <property type="nucleotide sequence ID" value="XM_042710560.1"/>
</dbReference>
<dbReference type="PANTHER" id="PTHR46490">
    <property type="entry name" value="C-TYPE LECTIN DOMAIN FAMILY 12 MEMBER A-RELATED"/>
    <property type="match status" value="1"/>
</dbReference>
<keyword evidence="5" id="KW-1133">Transmembrane helix</keyword>
<sequence length="213" mass="23728">MSEDKICSDVMPKDTPEDSTTGTNTSIKMSGEDQAKGNAQSSKEANCCQVIVDEMGLLKLKLTILAVLSVILGSFLVAFQVLSFMKVENADISQKLGMLQEEYDNATAMTRTLGADLTGVKKCADDWEYFDGSCYHFSTDKKTWTESRDACVTMEDTWSSLPVNKKWFWKRGEPNNFGAVGEEHCVVTTGEWNDVSCGYPMNRICETICCRAW</sequence>
<dbReference type="RefSeq" id="XP_042566495.1">
    <property type="nucleotide sequence ID" value="XM_042710561.1"/>
</dbReference>
<dbReference type="InterPro" id="IPR052309">
    <property type="entry name" value="C-type_Lectin_Domain_Fam1"/>
</dbReference>
<keyword evidence="3" id="KW-0325">Glycoprotein</keyword>
<keyword evidence="1" id="KW-0430">Lectin</keyword>
<evidence type="ECO:0000256" key="2">
    <source>
        <dbReference type="ARBA" id="ARBA00023157"/>
    </source>
</evidence>
<feature type="compositionally biased region" description="Basic and acidic residues" evidence="4">
    <location>
        <begin position="1"/>
        <end position="16"/>
    </location>
</feature>
<evidence type="ECO:0000313" key="9">
    <source>
        <dbReference type="RefSeq" id="XP_042566495.1"/>
    </source>
</evidence>
<dbReference type="PANTHER" id="PTHR46490:SF6">
    <property type="entry name" value="ASIALOGLYCOPROTEIN RECEPTOR 1-LIKE-RELATED"/>
    <property type="match status" value="1"/>
</dbReference>
<feature type="region of interest" description="Disordered" evidence="4">
    <location>
        <begin position="1"/>
        <end position="40"/>
    </location>
</feature>
<evidence type="ECO:0000256" key="3">
    <source>
        <dbReference type="ARBA" id="ARBA00023180"/>
    </source>
</evidence>
<keyword evidence="2" id="KW-1015">Disulfide bond</keyword>
<dbReference type="Proteomes" id="UP000515152">
    <property type="component" value="Chromosome 18"/>
</dbReference>
<evidence type="ECO:0000313" key="7">
    <source>
        <dbReference type="Proteomes" id="UP000515152"/>
    </source>
</evidence>
<keyword evidence="5" id="KW-0472">Membrane</keyword>
<dbReference type="GeneID" id="116224613"/>
<protein>
    <submittedName>
        <fullName evidence="8 9">Hepatic lectin-like isoform X1</fullName>
    </submittedName>
</protein>
<evidence type="ECO:0000256" key="4">
    <source>
        <dbReference type="SAM" id="MobiDB-lite"/>
    </source>
</evidence>
<evidence type="ECO:0000256" key="1">
    <source>
        <dbReference type="ARBA" id="ARBA00022734"/>
    </source>
</evidence>
<evidence type="ECO:0000313" key="8">
    <source>
        <dbReference type="RefSeq" id="XP_042566494.1"/>
    </source>
</evidence>
<dbReference type="InterPro" id="IPR001304">
    <property type="entry name" value="C-type_lectin-like"/>
</dbReference>
<feature type="compositionally biased region" description="Polar residues" evidence="4">
    <location>
        <begin position="18"/>
        <end position="28"/>
    </location>
</feature>
<dbReference type="AlphaFoldDB" id="A0A8M1KV00"/>
<keyword evidence="5" id="KW-0812">Transmembrane</keyword>
<dbReference type="KEGG" id="char:116224613"/>
<gene>
    <name evidence="8 9" type="primary">LOC116224613</name>
</gene>
<feature type="domain" description="C-type lectin" evidence="6">
    <location>
        <begin position="130"/>
        <end position="206"/>
    </location>
</feature>
<dbReference type="PROSITE" id="PS50041">
    <property type="entry name" value="C_TYPE_LECTIN_2"/>
    <property type="match status" value="1"/>
</dbReference>
<accession>A0A8M1KV00</accession>
<organism evidence="7 9">
    <name type="scientific">Clupea harengus</name>
    <name type="common">Atlantic herring</name>
    <dbReference type="NCBI Taxonomy" id="7950"/>
    <lineage>
        <taxon>Eukaryota</taxon>
        <taxon>Metazoa</taxon>
        <taxon>Chordata</taxon>
        <taxon>Craniata</taxon>
        <taxon>Vertebrata</taxon>
        <taxon>Euteleostomi</taxon>
        <taxon>Actinopterygii</taxon>
        <taxon>Neopterygii</taxon>
        <taxon>Teleostei</taxon>
        <taxon>Clupei</taxon>
        <taxon>Clupeiformes</taxon>
        <taxon>Clupeoidei</taxon>
        <taxon>Clupeidae</taxon>
        <taxon>Clupea</taxon>
    </lineage>
</organism>
<proteinExistence type="predicted"/>
<dbReference type="OrthoDB" id="2142683at2759"/>
<feature type="transmembrane region" description="Helical" evidence="5">
    <location>
        <begin position="62"/>
        <end position="85"/>
    </location>
</feature>
<name>A0A8M1KV00_CLUHA</name>
<dbReference type="GO" id="GO:0030246">
    <property type="term" value="F:carbohydrate binding"/>
    <property type="evidence" value="ECO:0007669"/>
    <property type="project" value="UniProtKB-KW"/>
</dbReference>
<evidence type="ECO:0000256" key="5">
    <source>
        <dbReference type="SAM" id="Phobius"/>
    </source>
</evidence>